<reference evidence="2" key="1">
    <citation type="journal article" date="2019" name="Int. J. Syst. Evol. Microbiol.">
        <title>The Global Catalogue of Microorganisms (GCM) 10K type strain sequencing project: providing services to taxonomists for standard genome sequencing and annotation.</title>
        <authorList>
            <consortium name="The Broad Institute Genomics Platform"/>
            <consortium name="The Broad Institute Genome Sequencing Center for Infectious Disease"/>
            <person name="Wu L."/>
            <person name="Ma J."/>
        </authorList>
    </citation>
    <scope>NUCLEOTIDE SEQUENCE [LARGE SCALE GENOMIC DNA]</scope>
    <source>
        <strain evidence="2">JCM 17738</strain>
    </source>
</reference>
<protein>
    <submittedName>
        <fullName evidence="1">Uncharacterized protein</fullName>
    </submittedName>
</protein>
<dbReference type="RefSeq" id="WP_159903321.1">
    <property type="nucleotide sequence ID" value="NZ_BAABFX010000020.1"/>
</dbReference>
<gene>
    <name evidence="1" type="ORF">GCM10023153_12160</name>
</gene>
<proteinExistence type="predicted"/>
<accession>A0ABP8JM52</accession>
<keyword evidence="2" id="KW-1185">Reference proteome</keyword>
<organism evidence="1 2">
    <name type="scientific">Ornithinibacter aureus</name>
    <dbReference type="NCBI Taxonomy" id="622664"/>
    <lineage>
        <taxon>Bacteria</taxon>
        <taxon>Bacillati</taxon>
        <taxon>Actinomycetota</taxon>
        <taxon>Actinomycetes</taxon>
        <taxon>Micrococcales</taxon>
        <taxon>Intrasporangiaceae</taxon>
        <taxon>Ornithinibacter</taxon>
    </lineage>
</organism>
<dbReference type="Proteomes" id="UP001500390">
    <property type="component" value="Unassembled WGS sequence"/>
</dbReference>
<comment type="caution">
    <text evidence="1">The sequence shown here is derived from an EMBL/GenBank/DDBJ whole genome shotgun (WGS) entry which is preliminary data.</text>
</comment>
<dbReference type="EMBL" id="BAABFX010000020">
    <property type="protein sequence ID" value="GAA4392771.1"/>
    <property type="molecule type" value="Genomic_DNA"/>
</dbReference>
<sequence>MDNWGVWPERVVSVDTHERGLTVTDAVLVPDRLGPGGHSTLNVSLTVDCSVRTGQEWQEVFDTGSVAGDGQQPRLTVRTQRPWGSVARTWDTDAVGVVAFNVCLPDSLD</sequence>
<name>A0ABP8JM52_9MICO</name>
<evidence type="ECO:0000313" key="2">
    <source>
        <dbReference type="Proteomes" id="UP001500390"/>
    </source>
</evidence>
<evidence type="ECO:0000313" key="1">
    <source>
        <dbReference type="EMBL" id="GAA4392771.1"/>
    </source>
</evidence>